<gene>
    <name evidence="1" type="ORF">ERS852498_01080</name>
</gene>
<evidence type="ECO:0008006" key="3">
    <source>
        <dbReference type="Google" id="ProtNLM"/>
    </source>
</evidence>
<evidence type="ECO:0000313" key="2">
    <source>
        <dbReference type="Proteomes" id="UP000095709"/>
    </source>
</evidence>
<reference evidence="1 2" key="1">
    <citation type="submission" date="2015-09" db="EMBL/GenBank/DDBJ databases">
        <authorList>
            <consortium name="Pathogen Informatics"/>
        </authorList>
    </citation>
    <scope>NUCLEOTIDE SEQUENCE [LARGE SCALE GENOMIC DNA]</scope>
    <source>
        <strain evidence="1 2">2789STDY5834885</strain>
    </source>
</reference>
<evidence type="ECO:0000313" key="1">
    <source>
        <dbReference type="EMBL" id="CUP03737.1"/>
    </source>
</evidence>
<accession>A0A174K151</accession>
<dbReference type="EMBL" id="CZAL01000005">
    <property type="protein sequence ID" value="CUP03737.1"/>
    <property type="molecule type" value="Genomic_DNA"/>
</dbReference>
<proteinExistence type="predicted"/>
<organism evidence="1 2">
    <name type="scientific">Fusicatenibacter saccharivorans</name>
    <dbReference type="NCBI Taxonomy" id="1150298"/>
    <lineage>
        <taxon>Bacteria</taxon>
        <taxon>Bacillati</taxon>
        <taxon>Bacillota</taxon>
        <taxon>Clostridia</taxon>
        <taxon>Lachnospirales</taxon>
        <taxon>Lachnospiraceae</taxon>
        <taxon>Fusicatenibacter</taxon>
    </lineage>
</organism>
<sequence>MALKQIKTPRGCIIQGDKGKAELRWDSSFTPRANQNFNRMQKFVDSEVLRRCSPRVPFQTGMLEKSGKLGTTVGSGLVEYIAPYARMQYYDTAQSRPYDANRGAKWFERMKVAEKREILDGAKKLGG</sequence>
<name>A0A174K151_9FIRM</name>
<dbReference type="AlphaFoldDB" id="A0A174K151"/>
<protein>
    <recommendedName>
        <fullName evidence="3">Minor capsid protein</fullName>
    </recommendedName>
</protein>
<dbReference type="Proteomes" id="UP000095709">
    <property type="component" value="Unassembled WGS sequence"/>
</dbReference>